<evidence type="ECO:0000313" key="2">
    <source>
        <dbReference type="EMBL" id="EER11042.1"/>
    </source>
</evidence>
<name>C5KWV1_PERM5</name>
<dbReference type="InParanoid" id="C5KWV1"/>
<evidence type="ECO:0000256" key="1">
    <source>
        <dbReference type="SAM" id="MobiDB-lite"/>
    </source>
</evidence>
<feature type="compositionally biased region" description="Polar residues" evidence="1">
    <location>
        <begin position="75"/>
        <end position="89"/>
    </location>
</feature>
<dbReference type="RefSeq" id="XP_002779247.1">
    <property type="nucleotide sequence ID" value="XM_002779201.1"/>
</dbReference>
<feature type="compositionally biased region" description="Polar residues" evidence="1">
    <location>
        <begin position="107"/>
        <end position="121"/>
    </location>
</feature>
<evidence type="ECO:0000313" key="3">
    <source>
        <dbReference type="Proteomes" id="UP000007800"/>
    </source>
</evidence>
<feature type="compositionally biased region" description="Basic residues" evidence="1">
    <location>
        <begin position="143"/>
        <end position="160"/>
    </location>
</feature>
<accession>C5KWV1</accession>
<gene>
    <name evidence="2" type="ORF">Pmar_PMAR001917</name>
</gene>
<reference evidence="2 3" key="1">
    <citation type="submission" date="2008-07" db="EMBL/GenBank/DDBJ databases">
        <authorList>
            <person name="El-Sayed N."/>
            <person name="Caler E."/>
            <person name="Inman J."/>
            <person name="Amedeo P."/>
            <person name="Hass B."/>
            <person name="Wortman J."/>
        </authorList>
    </citation>
    <scope>NUCLEOTIDE SEQUENCE [LARGE SCALE GENOMIC DNA]</scope>
    <source>
        <strain evidence="3">ATCC 50983 / TXsc</strain>
    </source>
</reference>
<dbReference type="GeneID" id="9056422"/>
<protein>
    <submittedName>
        <fullName evidence="2">Uncharacterized protein</fullName>
    </submittedName>
</protein>
<feature type="non-terminal residue" evidence="2">
    <location>
        <position position="192"/>
    </location>
</feature>
<keyword evidence="3" id="KW-1185">Reference proteome</keyword>
<feature type="region of interest" description="Disordered" evidence="1">
    <location>
        <begin position="75"/>
        <end position="192"/>
    </location>
</feature>
<dbReference type="AlphaFoldDB" id="C5KWV1"/>
<dbReference type="EMBL" id="GG677069">
    <property type="protein sequence ID" value="EER11042.1"/>
    <property type="molecule type" value="Genomic_DNA"/>
</dbReference>
<sequence>MATEADCHHTAMALQDTLAGEFAKSVATPVGKAAASPDIKDSAVICVISYGYMNRLSNAAVQTTEYTTRSVATGGANSASTLNKSTMTSGRKRSNVGVQVEGDSHEVSAQSQSVDGNSSNKKAGGKRKKSDVDSVQADEVLHKCKRRSKKANTKGVKKRNKTEESGPCLIVELPEAGHGATEEPVEDHEISA</sequence>
<proteinExistence type="predicted"/>
<dbReference type="Proteomes" id="UP000007800">
    <property type="component" value="Unassembled WGS sequence"/>
</dbReference>
<organism evidence="3">
    <name type="scientific">Perkinsus marinus (strain ATCC 50983 / TXsc)</name>
    <dbReference type="NCBI Taxonomy" id="423536"/>
    <lineage>
        <taxon>Eukaryota</taxon>
        <taxon>Sar</taxon>
        <taxon>Alveolata</taxon>
        <taxon>Perkinsozoa</taxon>
        <taxon>Perkinsea</taxon>
        <taxon>Perkinsida</taxon>
        <taxon>Perkinsidae</taxon>
        <taxon>Perkinsus</taxon>
    </lineage>
</organism>